<dbReference type="InterPro" id="IPR001173">
    <property type="entry name" value="Glyco_trans_2-like"/>
</dbReference>
<evidence type="ECO:0000313" key="3">
    <source>
        <dbReference type="Proteomes" id="UP001138961"/>
    </source>
</evidence>
<dbReference type="Gene3D" id="3.90.550.10">
    <property type="entry name" value="Spore Coat Polysaccharide Biosynthesis Protein SpsA, Chain A"/>
    <property type="match status" value="1"/>
</dbReference>
<reference evidence="2" key="1">
    <citation type="submission" date="2021-10" db="EMBL/GenBank/DDBJ databases">
        <title>Loktanella gaetbuli sp. nov., isolated from a tidal flat.</title>
        <authorList>
            <person name="Park S."/>
            <person name="Yoon J.-H."/>
        </authorList>
    </citation>
    <scope>NUCLEOTIDE SEQUENCE</scope>
    <source>
        <strain evidence="2">TSTF-M6</strain>
    </source>
</reference>
<proteinExistence type="predicted"/>
<dbReference type="SUPFAM" id="SSF53448">
    <property type="entry name" value="Nucleotide-diphospho-sugar transferases"/>
    <property type="match status" value="1"/>
</dbReference>
<dbReference type="RefSeq" id="WP_226749136.1">
    <property type="nucleotide sequence ID" value="NZ_JAJATZ010000010.1"/>
</dbReference>
<dbReference type="CDD" id="cd00761">
    <property type="entry name" value="Glyco_tranf_GTA_type"/>
    <property type="match status" value="1"/>
</dbReference>
<gene>
    <name evidence="2" type="ORF">LGQ03_15565</name>
</gene>
<dbReference type="Pfam" id="PF00535">
    <property type="entry name" value="Glycos_transf_2"/>
    <property type="match status" value="1"/>
</dbReference>
<dbReference type="Proteomes" id="UP001138961">
    <property type="component" value="Unassembled WGS sequence"/>
</dbReference>
<evidence type="ECO:0000313" key="2">
    <source>
        <dbReference type="EMBL" id="MCB5200656.1"/>
    </source>
</evidence>
<name>A0ABS8BYR1_9RHOB</name>
<dbReference type="PANTHER" id="PTHR43685">
    <property type="entry name" value="GLYCOSYLTRANSFERASE"/>
    <property type="match status" value="1"/>
</dbReference>
<evidence type="ECO:0000259" key="1">
    <source>
        <dbReference type="Pfam" id="PF00535"/>
    </source>
</evidence>
<dbReference type="InterPro" id="IPR050834">
    <property type="entry name" value="Glycosyltransf_2"/>
</dbReference>
<organism evidence="2 3">
    <name type="scientific">Loktanella gaetbuli</name>
    <dbReference type="NCBI Taxonomy" id="2881335"/>
    <lineage>
        <taxon>Bacteria</taxon>
        <taxon>Pseudomonadati</taxon>
        <taxon>Pseudomonadota</taxon>
        <taxon>Alphaproteobacteria</taxon>
        <taxon>Rhodobacterales</taxon>
        <taxon>Roseobacteraceae</taxon>
        <taxon>Loktanella</taxon>
    </lineage>
</organism>
<keyword evidence="3" id="KW-1185">Reference proteome</keyword>
<dbReference type="InterPro" id="IPR029044">
    <property type="entry name" value="Nucleotide-diphossugar_trans"/>
</dbReference>
<sequence length="308" mass="32350">MTDPADIGFSVVIPSYNRRDYLMACLDSVAAQTHAPAQVIVVDDGSTDGTLAALADRPGVQVLTQANAGPGAARNAGAAQATGTYLAFLDSDDLWVPDSLRTFASLIAAHDHPALLFARFADFTDTPPPHQGAPAAGEAYADFLASAGAGHFAGAGMMVIRRDAFDAAGGFTTAHINAEDHDLALRLGTAPGFVQVTAPVTLLHRLHDSNEMGDAARNTAGIARLVAQEAAGRYPGGTARRGQRRRILLGHVRAAVLAGVRQGDTAALRLYLRTLPWALAAGRWRYLLAVPALTLGRAMRRMTGRVTP</sequence>
<dbReference type="PANTHER" id="PTHR43685:SF2">
    <property type="entry name" value="GLYCOSYLTRANSFERASE 2-LIKE DOMAIN-CONTAINING PROTEIN"/>
    <property type="match status" value="1"/>
</dbReference>
<protein>
    <submittedName>
        <fullName evidence="2">Glycosyltransferase family 2 protein</fullName>
    </submittedName>
</protein>
<feature type="domain" description="Glycosyltransferase 2-like" evidence="1">
    <location>
        <begin position="10"/>
        <end position="166"/>
    </location>
</feature>
<comment type="caution">
    <text evidence="2">The sequence shown here is derived from an EMBL/GenBank/DDBJ whole genome shotgun (WGS) entry which is preliminary data.</text>
</comment>
<accession>A0ABS8BYR1</accession>
<dbReference type="EMBL" id="JAJATZ010000010">
    <property type="protein sequence ID" value="MCB5200656.1"/>
    <property type="molecule type" value="Genomic_DNA"/>
</dbReference>